<protein>
    <submittedName>
        <fullName evidence="1">Uncharacterized protein</fullName>
    </submittedName>
</protein>
<dbReference type="EMBL" id="CAKKMG010000004">
    <property type="protein sequence ID" value="CAH0145630.1"/>
    <property type="molecule type" value="Genomic_DNA"/>
</dbReference>
<reference evidence="1" key="1">
    <citation type="submission" date="2021-11" db="EMBL/GenBank/DDBJ databases">
        <authorList>
            <person name="Bulgarelli D."/>
        </authorList>
    </citation>
    <scope>NUCLEOTIDE SEQUENCE</scope>
    <source>
        <strain evidence="1">Bi133</strain>
    </source>
</reference>
<dbReference type="AlphaFoldDB" id="A0A9W4P9R8"/>
<evidence type="ECO:0000313" key="2">
    <source>
        <dbReference type="Proteomes" id="UP000789326"/>
    </source>
</evidence>
<comment type="caution">
    <text evidence="1">The sequence shown here is derived from an EMBL/GenBank/DDBJ whole genome shotgun (WGS) entry which is preliminary data.</text>
</comment>
<organism evidence="1 2">
    <name type="scientific">Peribacillus simplex</name>
    <dbReference type="NCBI Taxonomy" id="1478"/>
    <lineage>
        <taxon>Bacteria</taxon>
        <taxon>Bacillati</taxon>
        <taxon>Bacillota</taxon>
        <taxon>Bacilli</taxon>
        <taxon>Bacillales</taxon>
        <taxon>Bacillaceae</taxon>
        <taxon>Peribacillus</taxon>
    </lineage>
</organism>
<sequence>MLEFDVVLWVLMIRSSALSIKWLLHSLIQIVIICSFYGNCVKDADFPAQKEPRRSFHGSLLLEVFTMK</sequence>
<name>A0A9W4P9R8_9BACI</name>
<evidence type="ECO:0000313" key="1">
    <source>
        <dbReference type="EMBL" id="CAH0145630.1"/>
    </source>
</evidence>
<gene>
    <name evidence="1" type="ORF">SRABI133_00581</name>
</gene>
<accession>A0A9W4P9R8</accession>
<proteinExistence type="predicted"/>
<dbReference type="Proteomes" id="UP000789326">
    <property type="component" value="Unassembled WGS sequence"/>
</dbReference>